<keyword evidence="6 9" id="KW-0408">Iron</keyword>
<dbReference type="InterPro" id="IPR006463">
    <property type="entry name" value="MiaB_methiolase"/>
</dbReference>
<keyword evidence="3 9" id="KW-0808">Transferase</keyword>
<keyword evidence="14" id="KW-1185">Reference proteome</keyword>
<organism evidence="13 14">
    <name type="scientific">Psychromarinibacter halotolerans</name>
    <dbReference type="NCBI Taxonomy" id="1775175"/>
    <lineage>
        <taxon>Bacteria</taxon>
        <taxon>Pseudomonadati</taxon>
        <taxon>Pseudomonadota</taxon>
        <taxon>Alphaproteobacteria</taxon>
        <taxon>Rhodobacterales</taxon>
        <taxon>Paracoccaceae</taxon>
        <taxon>Psychromarinibacter</taxon>
    </lineage>
</organism>
<evidence type="ECO:0000256" key="3">
    <source>
        <dbReference type="ARBA" id="ARBA00022679"/>
    </source>
</evidence>
<dbReference type="SMART" id="SM00729">
    <property type="entry name" value="Elp3"/>
    <property type="match status" value="1"/>
</dbReference>
<name>A0ABV7GRL0_9RHOB</name>
<feature type="binding site" evidence="9">
    <location>
        <position position="166"/>
    </location>
    <ligand>
        <name>[4Fe-4S] cluster</name>
        <dbReference type="ChEBI" id="CHEBI:49883"/>
        <label>2</label>
        <note>4Fe-4S-S-AdoMet</note>
    </ligand>
</feature>
<evidence type="ECO:0000313" key="13">
    <source>
        <dbReference type="EMBL" id="MFC3142913.1"/>
    </source>
</evidence>
<dbReference type="EC" id="2.8.4.3" evidence="8 9"/>
<dbReference type="SFLD" id="SFLDG01061">
    <property type="entry name" value="methylthiotransferase"/>
    <property type="match status" value="1"/>
</dbReference>
<dbReference type="HAMAP" id="MF_01864">
    <property type="entry name" value="tRNA_metthiotr_MiaB"/>
    <property type="match status" value="1"/>
</dbReference>
<evidence type="ECO:0000256" key="6">
    <source>
        <dbReference type="ARBA" id="ARBA00023004"/>
    </source>
</evidence>
<dbReference type="EMBL" id="JBHRTB010000010">
    <property type="protein sequence ID" value="MFC3142913.1"/>
    <property type="molecule type" value="Genomic_DNA"/>
</dbReference>
<feature type="binding site" evidence="9">
    <location>
        <position position="159"/>
    </location>
    <ligand>
        <name>[4Fe-4S] cluster</name>
        <dbReference type="ChEBI" id="CHEBI:49883"/>
        <label>2</label>
        <note>4Fe-4S-S-AdoMet</note>
    </ligand>
</feature>
<feature type="binding site" evidence="9">
    <location>
        <position position="84"/>
    </location>
    <ligand>
        <name>[4Fe-4S] cluster</name>
        <dbReference type="ChEBI" id="CHEBI:49883"/>
        <label>1</label>
    </ligand>
</feature>
<comment type="caution">
    <text evidence="13">The sequence shown here is derived from an EMBL/GenBank/DDBJ whole genome shotgun (WGS) entry which is preliminary data.</text>
</comment>
<dbReference type="SFLD" id="SFLDF00273">
    <property type="entry name" value="(dimethylallyl)adenosine_tRNA"/>
    <property type="match status" value="1"/>
</dbReference>
<dbReference type="SFLD" id="SFLDS00029">
    <property type="entry name" value="Radical_SAM"/>
    <property type="match status" value="1"/>
</dbReference>
<dbReference type="Gene3D" id="3.80.30.20">
    <property type="entry name" value="tm_1862 like domain"/>
    <property type="match status" value="1"/>
</dbReference>
<evidence type="ECO:0000256" key="2">
    <source>
        <dbReference type="ARBA" id="ARBA00022485"/>
    </source>
</evidence>
<dbReference type="InterPro" id="IPR058240">
    <property type="entry name" value="rSAM_sf"/>
</dbReference>
<dbReference type="GO" id="GO:0035597">
    <property type="term" value="F:tRNA-2-methylthio-N(6)-dimethylallyladenosine(37) synthase activity"/>
    <property type="evidence" value="ECO:0007669"/>
    <property type="project" value="UniProtKB-EC"/>
</dbReference>
<evidence type="ECO:0000259" key="11">
    <source>
        <dbReference type="PROSITE" id="PS51449"/>
    </source>
</evidence>
<dbReference type="RefSeq" id="WP_275632893.1">
    <property type="nucleotide sequence ID" value="NZ_JARGYD010000004.1"/>
</dbReference>
<dbReference type="PROSITE" id="PS51918">
    <property type="entry name" value="RADICAL_SAM"/>
    <property type="match status" value="1"/>
</dbReference>
<evidence type="ECO:0000256" key="7">
    <source>
        <dbReference type="ARBA" id="ARBA00023014"/>
    </source>
</evidence>
<dbReference type="Pfam" id="PF01938">
    <property type="entry name" value="TRAM"/>
    <property type="match status" value="1"/>
</dbReference>
<dbReference type="InterPro" id="IPR005839">
    <property type="entry name" value="Methylthiotransferase"/>
</dbReference>
<evidence type="ECO:0000256" key="9">
    <source>
        <dbReference type="HAMAP-Rule" id="MF_01864"/>
    </source>
</evidence>
<dbReference type="PANTHER" id="PTHR43020:SF2">
    <property type="entry name" value="MITOCHONDRIAL TRNA METHYLTHIOTRANSFERASE CDK5RAP1"/>
    <property type="match status" value="1"/>
</dbReference>
<feature type="binding site" evidence="9">
    <location>
        <position position="50"/>
    </location>
    <ligand>
        <name>[4Fe-4S] cluster</name>
        <dbReference type="ChEBI" id="CHEBI:49883"/>
        <label>1</label>
    </ligand>
</feature>
<dbReference type="InterPro" id="IPR013848">
    <property type="entry name" value="Methylthiotransferase_N"/>
</dbReference>
<keyword evidence="4 9" id="KW-0949">S-adenosyl-L-methionine</keyword>
<reference evidence="14" key="1">
    <citation type="journal article" date="2019" name="Int. J. Syst. Evol. Microbiol.">
        <title>The Global Catalogue of Microorganisms (GCM) 10K type strain sequencing project: providing services to taxonomists for standard genome sequencing and annotation.</title>
        <authorList>
            <consortium name="The Broad Institute Genomics Platform"/>
            <consortium name="The Broad Institute Genome Sequencing Center for Infectious Disease"/>
            <person name="Wu L."/>
            <person name="Ma J."/>
        </authorList>
    </citation>
    <scope>NUCLEOTIDE SEQUENCE [LARGE SCALE GENOMIC DNA]</scope>
    <source>
        <strain evidence="14">KCTC 52366</strain>
    </source>
</reference>
<dbReference type="NCBIfam" id="TIGR00089">
    <property type="entry name" value="MiaB/RimO family radical SAM methylthiotransferase"/>
    <property type="match status" value="1"/>
</dbReference>
<dbReference type="PROSITE" id="PS01278">
    <property type="entry name" value="MTTASE_RADICAL"/>
    <property type="match status" value="1"/>
</dbReference>
<keyword evidence="9" id="KW-0819">tRNA processing</keyword>
<feature type="binding site" evidence="9">
    <location>
        <position position="14"/>
    </location>
    <ligand>
        <name>[4Fe-4S] cluster</name>
        <dbReference type="ChEBI" id="CHEBI:49883"/>
        <label>1</label>
    </ligand>
</feature>
<dbReference type="PROSITE" id="PS51449">
    <property type="entry name" value="MTTASE_N"/>
    <property type="match status" value="1"/>
</dbReference>
<dbReference type="InterPro" id="IPR023404">
    <property type="entry name" value="rSAM_horseshoe"/>
</dbReference>
<protein>
    <recommendedName>
        <fullName evidence="8 9">tRNA-2-methylthio-N(6)-dimethylallyladenosine synthase</fullName>
        <ecNumber evidence="8 9">2.8.4.3</ecNumber>
    </recommendedName>
    <alternativeName>
        <fullName evidence="9">(Dimethylallyl)adenosine tRNA methylthiotransferase MiaB</fullName>
    </alternativeName>
    <alternativeName>
        <fullName evidence="9">tRNA-i(6)A37 methylthiotransferase</fullName>
    </alternativeName>
</protein>
<dbReference type="NCBIfam" id="TIGR01574">
    <property type="entry name" value="miaB-methiolase"/>
    <property type="match status" value="1"/>
</dbReference>
<dbReference type="CDD" id="cd01335">
    <property type="entry name" value="Radical_SAM"/>
    <property type="match status" value="1"/>
</dbReference>
<dbReference type="InterPro" id="IPR038135">
    <property type="entry name" value="Methylthiotransferase_N_sf"/>
</dbReference>
<dbReference type="SFLD" id="SFLDG01082">
    <property type="entry name" value="B12-binding_domain_containing"/>
    <property type="match status" value="1"/>
</dbReference>
<evidence type="ECO:0000256" key="5">
    <source>
        <dbReference type="ARBA" id="ARBA00022723"/>
    </source>
</evidence>
<dbReference type="Pfam" id="PF00919">
    <property type="entry name" value="UPF0004"/>
    <property type="match status" value="1"/>
</dbReference>
<dbReference type="Proteomes" id="UP001595632">
    <property type="component" value="Unassembled WGS sequence"/>
</dbReference>
<feature type="binding site" evidence="9">
    <location>
        <position position="163"/>
    </location>
    <ligand>
        <name>[4Fe-4S] cluster</name>
        <dbReference type="ChEBI" id="CHEBI:49883"/>
        <label>2</label>
        <note>4Fe-4S-S-AdoMet</note>
    </ligand>
</feature>
<evidence type="ECO:0000313" key="14">
    <source>
        <dbReference type="Proteomes" id="UP001595632"/>
    </source>
</evidence>
<comment type="subcellular location">
    <subcellularLocation>
        <location evidence="9">Cytoplasm</location>
    </subcellularLocation>
</comment>
<feature type="domain" description="Radical SAM core" evidence="12">
    <location>
        <begin position="145"/>
        <end position="378"/>
    </location>
</feature>
<dbReference type="PROSITE" id="PS50926">
    <property type="entry name" value="TRAM"/>
    <property type="match status" value="1"/>
</dbReference>
<dbReference type="Gene3D" id="3.40.50.12160">
    <property type="entry name" value="Methylthiotransferase, N-terminal domain"/>
    <property type="match status" value="1"/>
</dbReference>
<feature type="domain" description="MTTase N-terminal" evidence="11">
    <location>
        <begin position="5"/>
        <end position="121"/>
    </location>
</feature>
<dbReference type="InterPro" id="IPR002792">
    <property type="entry name" value="TRAM_dom"/>
</dbReference>
<keyword evidence="5 9" id="KW-0479">Metal-binding</keyword>
<dbReference type="InterPro" id="IPR020612">
    <property type="entry name" value="Methylthiotransferase_CS"/>
</dbReference>
<feature type="domain" description="TRAM" evidence="10">
    <location>
        <begin position="378"/>
        <end position="438"/>
    </location>
</feature>
<comment type="similarity">
    <text evidence="9">Belongs to the methylthiotransferase family. MiaB subfamily.</text>
</comment>
<dbReference type="Pfam" id="PF04055">
    <property type="entry name" value="Radical_SAM"/>
    <property type="match status" value="1"/>
</dbReference>
<evidence type="ECO:0000256" key="4">
    <source>
        <dbReference type="ARBA" id="ARBA00022691"/>
    </source>
</evidence>
<keyword evidence="9" id="KW-0963">Cytoplasm</keyword>
<dbReference type="InterPro" id="IPR007197">
    <property type="entry name" value="rSAM"/>
</dbReference>
<keyword evidence="7 9" id="KW-0411">Iron-sulfur</keyword>
<proteinExistence type="inferred from homology"/>
<dbReference type="PANTHER" id="PTHR43020">
    <property type="entry name" value="CDK5 REGULATORY SUBUNIT-ASSOCIATED PROTEIN 1"/>
    <property type="match status" value="1"/>
</dbReference>
<gene>
    <name evidence="9 13" type="primary">miaB</name>
    <name evidence="13" type="ORF">ACFOGP_09345</name>
</gene>
<dbReference type="SUPFAM" id="SSF102114">
    <property type="entry name" value="Radical SAM enzymes"/>
    <property type="match status" value="1"/>
</dbReference>
<dbReference type="InterPro" id="IPR006638">
    <property type="entry name" value="Elp3/MiaA/NifB-like_rSAM"/>
</dbReference>
<evidence type="ECO:0000259" key="12">
    <source>
        <dbReference type="PROSITE" id="PS51918"/>
    </source>
</evidence>
<accession>A0ABV7GRL0</accession>
<evidence type="ECO:0000259" key="10">
    <source>
        <dbReference type="PROSITE" id="PS50926"/>
    </source>
</evidence>
<comment type="subunit">
    <text evidence="9">Monomer.</text>
</comment>
<comment type="cofactor">
    <cofactor evidence="9">
        <name>[4Fe-4S] cluster</name>
        <dbReference type="ChEBI" id="CHEBI:49883"/>
    </cofactor>
    <text evidence="9">Binds 2 [4Fe-4S] clusters. One cluster is coordinated with 3 cysteines and an exchangeable S-adenosyl-L-methionine.</text>
</comment>
<keyword evidence="2 9" id="KW-0004">4Fe-4S</keyword>
<evidence type="ECO:0000256" key="1">
    <source>
        <dbReference type="ARBA" id="ARBA00003234"/>
    </source>
</evidence>
<comment type="function">
    <text evidence="1 9">Catalyzes the methylthiolation of N6-(dimethylallyl)adenosine (i(6)A), leading to the formation of 2-methylthio-N6-(dimethylallyl)adenosine (ms(2)i(6)A) at position 37 in tRNAs that read codons beginning with uridine.</text>
</comment>
<evidence type="ECO:0000256" key="8">
    <source>
        <dbReference type="ARBA" id="ARBA00033765"/>
    </source>
</evidence>
<comment type="catalytic activity">
    <reaction evidence="9">
        <text>N(6)-dimethylallyladenosine(37) in tRNA + (sulfur carrier)-SH + AH2 + 2 S-adenosyl-L-methionine = 2-methylsulfanyl-N(6)-dimethylallyladenosine(37) in tRNA + (sulfur carrier)-H + 5'-deoxyadenosine + L-methionine + A + S-adenosyl-L-homocysteine + 2 H(+)</text>
        <dbReference type="Rhea" id="RHEA:37067"/>
        <dbReference type="Rhea" id="RHEA-COMP:10375"/>
        <dbReference type="Rhea" id="RHEA-COMP:10376"/>
        <dbReference type="Rhea" id="RHEA-COMP:14737"/>
        <dbReference type="Rhea" id="RHEA-COMP:14739"/>
        <dbReference type="ChEBI" id="CHEBI:13193"/>
        <dbReference type="ChEBI" id="CHEBI:15378"/>
        <dbReference type="ChEBI" id="CHEBI:17319"/>
        <dbReference type="ChEBI" id="CHEBI:17499"/>
        <dbReference type="ChEBI" id="CHEBI:29917"/>
        <dbReference type="ChEBI" id="CHEBI:57844"/>
        <dbReference type="ChEBI" id="CHEBI:57856"/>
        <dbReference type="ChEBI" id="CHEBI:59789"/>
        <dbReference type="ChEBI" id="CHEBI:64428"/>
        <dbReference type="ChEBI" id="CHEBI:74415"/>
        <dbReference type="ChEBI" id="CHEBI:74417"/>
        <dbReference type="EC" id="2.8.4.3"/>
    </reaction>
</comment>
<sequence>MADPRKLFIKTYGCQMNVYDSERMAEAMGGAGYVETSTPEDADMILLNTCHIREKAAEKVYSELGRFKELKAAKPDLRIGVAGCVAQAEGEEIMRRQPLVDLVVGPQSYHRLPEMEARTSNGAKVVDTDFPEEDKFEKLKKRPQAKRGPTAFLTVQEGCDKFCAFCVVPYTRGAEVSRPVSQVLTEARDLVERGVREITLLGQNVNAYHGAHEGGDWTLATLIRELAKVDGLDRIRFTTSHPNDMDDDLIAAHGEVDKLMPYLHLPVQSGSDRVLKAMNRKHTAESYLRLIERIRAARPDILLSGDFIVGFPGETEEDFADTMALVEAVRYGQCYSFKYSSRPGTPAAERPLVDADAASDRLARLQALLTRQQREIQDEMVGREVGVLFERTGRIEGQMTGKSDYLHAVHVTGDVAVGDLRRVRITESGPNSLGGVLV</sequence>